<evidence type="ECO:0000256" key="10">
    <source>
        <dbReference type="ARBA" id="ARBA00023157"/>
    </source>
</evidence>
<comment type="catalytic activity">
    <reaction evidence="16">
        <text>L-seryl-[protein] + GDP-beta-L-fucose = 3-O-(alpha-L-fucosyl)-L-seryl-[protein] + GDP + H(+)</text>
        <dbReference type="Rhea" id="RHEA:63644"/>
        <dbReference type="Rhea" id="RHEA-COMP:9863"/>
        <dbReference type="Rhea" id="RHEA-COMP:17914"/>
        <dbReference type="ChEBI" id="CHEBI:15378"/>
        <dbReference type="ChEBI" id="CHEBI:29999"/>
        <dbReference type="ChEBI" id="CHEBI:57273"/>
        <dbReference type="ChEBI" id="CHEBI:58189"/>
        <dbReference type="ChEBI" id="CHEBI:189632"/>
        <dbReference type="EC" id="2.4.1.221"/>
    </reaction>
    <physiologicalReaction direction="left-to-right" evidence="16">
        <dbReference type="Rhea" id="RHEA:63645"/>
    </physiologicalReaction>
</comment>
<keyword evidence="13" id="KW-0119">Carbohydrate metabolism</keyword>
<dbReference type="GO" id="GO:0005783">
    <property type="term" value="C:endoplasmic reticulum"/>
    <property type="evidence" value="ECO:0007669"/>
    <property type="project" value="UniProtKB-SubCell"/>
</dbReference>
<evidence type="ECO:0000256" key="13">
    <source>
        <dbReference type="ARBA" id="ARBA00023277"/>
    </source>
</evidence>
<dbReference type="GO" id="GO:0006004">
    <property type="term" value="P:fucose metabolic process"/>
    <property type="evidence" value="ECO:0007669"/>
    <property type="project" value="UniProtKB-KW"/>
</dbReference>
<dbReference type="OrthoDB" id="10050276at2759"/>
<evidence type="ECO:0000256" key="17">
    <source>
        <dbReference type="SAM" id="Coils"/>
    </source>
</evidence>
<keyword evidence="17" id="KW-0175">Coiled coil</keyword>
<dbReference type="UniPathway" id="UPA00378"/>
<dbReference type="Pfam" id="PF10250">
    <property type="entry name" value="O-FucT"/>
    <property type="match status" value="1"/>
</dbReference>
<evidence type="ECO:0000256" key="8">
    <source>
        <dbReference type="ARBA" id="ARBA00022824"/>
    </source>
</evidence>
<keyword evidence="7 20" id="KW-0808">Transferase</keyword>
<reference evidence="20 21" key="1">
    <citation type="submission" date="2019-07" db="EMBL/GenBank/DDBJ databases">
        <title>Draft genome assembly of a fouling barnacle, Amphibalanus amphitrite (Darwin, 1854): The first reference genome for Thecostraca.</title>
        <authorList>
            <person name="Kim W."/>
        </authorList>
    </citation>
    <scope>NUCLEOTIDE SEQUENCE [LARGE SCALE GENOMIC DNA]</scope>
    <source>
        <strain evidence="20">SNU_AA5</strain>
        <tissue evidence="20">Soma without cirri and trophi</tissue>
    </source>
</reference>
<dbReference type="GO" id="GO:0007219">
    <property type="term" value="P:Notch signaling pathway"/>
    <property type="evidence" value="ECO:0007669"/>
    <property type="project" value="UniProtKB-KW"/>
</dbReference>
<feature type="region of interest" description="Disordered" evidence="18">
    <location>
        <begin position="402"/>
        <end position="426"/>
    </location>
</feature>
<dbReference type="Gene3D" id="3.40.50.11340">
    <property type="match status" value="1"/>
</dbReference>
<evidence type="ECO:0000256" key="19">
    <source>
        <dbReference type="SAM" id="SignalP"/>
    </source>
</evidence>
<feature type="signal peptide" evidence="19">
    <location>
        <begin position="1"/>
        <end position="35"/>
    </location>
</feature>
<keyword evidence="12" id="KW-0294">Fucose metabolism</keyword>
<protein>
    <recommendedName>
        <fullName evidence="5">GDP-fucose protein O-fucosyltransferase 1</fullName>
        <ecNumber evidence="4">2.4.1.221</ecNumber>
    </recommendedName>
    <alternativeName>
        <fullName evidence="14">Peptide-O-fucosyltransferase 1</fullName>
    </alternativeName>
</protein>
<dbReference type="Gene3D" id="3.40.50.11350">
    <property type="match status" value="1"/>
</dbReference>
<keyword evidence="21" id="KW-1185">Reference proteome</keyword>
<name>A0A6A4WMM5_AMPAM</name>
<evidence type="ECO:0000313" key="20">
    <source>
        <dbReference type="EMBL" id="KAF0304950.1"/>
    </source>
</evidence>
<dbReference type="PANTHER" id="PTHR21420">
    <property type="entry name" value="GDP-FUCOSE PROTEIN O-FUCOSYLTRANSFERASE 1"/>
    <property type="match status" value="1"/>
</dbReference>
<evidence type="ECO:0000256" key="5">
    <source>
        <dbReference type="ARBA" id="ARBA00021745"/>
    </source>
</evidence>
<keyword evidence="6 20" id="KW-0328">Glycosyltransferase</keyword>
<evidence type="ECO:0000313" key="21">
    <source>
        <dbReference type="Proteomes" id="UP000440578"/>
    </source>
</evidence>
<gene>
    <name evidence="20" type="primary">O-fut1_1</name>
    <name evidence="20" type="ORF">FJT64_002609</name>
</gene>
<feature type="coiled-coil region" evidence="17">
    <location>
        <begin position="324"/>
        <end position="351"/>
    </location>
</feature>
<comment type="catalytic activity">
    <reaction evidence="15">
        <text>L-threonyl-[protein] + GDP-beta-L-fucose = 3-O-(alpha-L-fucosyl)-L-threonyl-[protein] + GDP + H(+)</text>
        <dbReference type="Rhea" id="RHEA:70491"/>
        <dbReference type="Rhea" id="RHEA-COMP:11060"/>
        <dbReference type="Rhea" id="RHEA-COMP:17915"/>
        <dbReference type="ChEBI" id="CHEBI:15378"/>
        <dbReference type="ChEBI" id="CHEBI:30013"/>
        <dbReference type="ChEBI" id="CHEBI:57273"/>
        <dbReference type="ChEBI" id="CHEBI:58189"/>
        <dbReference type="ChEBI" id="CHEBI:189631"/>
        <dbReference type="EC" id="2.4.1.221"/>
    </reaction>
    <physiologicalReaction direction="left-to-right" evidence="15">
        <dbReference type="Rhea" id="RHEA:70492"/>
    </physiologicalReaction>
</comment>
<dbReference type="PANTHER" id="PTHR21420:SF10">
    <property type="entry name" value="GDP-FUCOSE PROTEIN O-FUCOSYLTRANSFERASE 1"/>
    <property type="match status" value="1"/>
</dbReference>
<evidence type="ECO:0000256" key="18">
    <source>
        <dbReference type="SAM" id="MobiDB-lite"/>
    </source>
</evidence>
<accession>A0A6A4WMM5</accession>
<evidence type="ECO:0000256" key="9">
    <source>
        <dbReference type="ARBA" id="ARBA00022976"/>
    </source>
</evidence>
<evidence type="ECO:0000256" key="14">
    <source>
        <dbReference type="ARBA" id="ARBA00033080"/>
    </source>
</evidence>
<evidence type="ECO:0000256" key="16">
    <source>
        <dbReference type="ARBA" id="ARBA00048647"/>
    </source>
</evidence>
<comment type="similarity">
    <text evidence="3">Belongs to the glycosyltransferase 65 family.</text>
</comment>
<feature type="chain" id="PRO_5025453269" description="GDP-fucose protein O-fucosyltransferase 1" evidence="19">
    <location>
        <begin position="36"/>
        <end position="426"/>
    </location>
</feature>
<dbReference type="AlphaFoldDB" id="A0A6A4WMM5"/>
<evidence type="ECO:0000256" key="3">
    <source>
        <dbReference type="ARBA" id="ARBA00010626"/>
    </source>
</evidence>
<feature type="compositionally biased region" description="Basic and acidic residues" evidence="18">
    <location>
        <begin position="411"/>
        <end position="426"/>
    </location>
</feature>
<dbReference type="GO" id="GO:0046922">
    <property type="term" value="F:peptide-O-fucosyltransferase activity"/>
    <property type="evidence" value="ECO:0007669"/>
    <property type="project" value="UniProtKB-EC"/>
</dbReference>
<dbReference type="Proteomes" id="UP000440578">
    <property type="component" value="Unassembled WGS sequence"/>
</dbReference>
<dbReference type="InterPro" id="IPR019378">
    <property type="entry name" value="GDP-Fuc_O-FucTrfase"/>
</dbReference>
<evidence type="ECO:0000256" key="6">
    <source>
        <dbReference type="ARBA" id="ARBA00022676"/>
    </source>
</evidence>
<dbReference type="CDD" id="cd11302">
    <property type="entry name" value="O-FucT-1"/>
    <property type="match status" value="1"/>
</dbReference>
<organism evidence="20 21">
    <name type="scientific">Amphibalanus amphitrite</name>
    <name type="common">Striped barnacle</name>
    <name type="synonym">Balanus amphitrite</name>
    <dbReference type="NCBI Taxonomy" id="1232801"/>
    <lineage>
        <taxon>Eukaryota</taxon>
        <taxon>Metazoa</taxon>
        <taxon>Ecdysozoa</taxon>
        <taxon>Arthropoda</taxon>
        <taxon>Crustacea</taxon>
        <taxon>Multicrustacea</taxon>
        <taxon>Cirripedia</taxon>
        <taxon>Thoracica</taxon>
        <taxon>Thoracicalcarea</taxon>
        <taxon>Balanomorpha</taxon>
        <taxon>Balanoidea</taxon>
        <taxon>Balanidae</taxon>
        <taxon>Amphibalaninae</taxon>
        <taxon>Amphibalanus</taxon>
    </lineage>
</organism>
<evidence type="ECO:0000256" key="11">
    <source>
        <dbReference type="ARBA" id="ARBA00023180"/>
    </source>
</evidence>
<proteinExistence type="inferred from homology"/>
<dbReference type="EMBL" id="VIIS01000792">
    <property type="protein sequence ID" value="KAF0304950.1"/>
    <property type="molecule type" value="Genomic_DNA"/>
</dbReference>
<comment type="subcellular location">
    <subcellularLocation>
        <location evidence="1">Endoplasmic reticulum</location>
    </subcellularLocation>
</comment>
<dbReference type="EC" id="2.4.1.221" evidence="4"/>
<evidence type="ECO:0000256" key="12">
    <source>
        <dbReference type="ARBA" id="ARBA00023253"/>
    </source>
</evidence>
<keyword evidence="9" id="KW-0914">Notch signaling pathway</keyword>
<evidence type="ECO:0000256" key="2">
    <source>
        <dbReference type="ARBA" id="ARBA00004922"/>
    </source>
</evidence>
<keyword evidence="10" id="KW-1015">Disulfide bond</keyword>
<evidence type="ECO:0000256" key="15">
    <source>
        <dbReference type="ARBA" id="ARBA00047273"/>
    </source>
</evidence>
<evidence type="ECO:0000256" key="1">
    <source>
        <dbReference type="ARBA" id="ARBA00004240"/>
    </source>
</evidence>
<comment type="caution">
    <text evidence="20">The sequence shown here is derived from an EMBL/GenBank/DDBJ whole genome shotgun (WGS) entry which is preliminary data.</text>
</comment>
<sequence>MVSDCLLYNVHSESIMRQTALFLSTLCLLIASSTSEESAANEVDERGYILFCPCMGRFGNQMDYFLGTLSFAKELNRTLVLAPWVEYHMRQPKSIQVPFDEYFRVDKVAKYHPAITMETFMSEIAPKIWPPSKRISFCYQQRQAYGEPPTDPCAAKNGNPPGPFWDTYGIDFVSSELHSPLSYDLWNVAGEAERWRRRYPPHRWPVLAFAGSPASYPVLEVNAGLQRHFQWSEAVRERARQLRRRLLPAAPFVGVHLRLGSDWERACAHTRQATGNMFSSAQCLGYRQQHGRLTERLCYPDWPTVARQMRRAARQTRAPAVYVATDAPERLDRLRRELRGHEQEFELVTWQPAEPGRPADAHAELALLARANLFIGNCVSSFSAVVFRERDALGLPSAFWAFPEDSDSESESDRDADPARRGRDEL</sequence>
<keyword evidence="11" id="KW-0325">Glycoprotein</keyword>
<evidence type="ECO:0000256" key="4">
    <source>
        <dbReference type="ARBA" id="ARBA00012196"/>
    </source>
</evidence>
<comment type="pathway">
    <text evidence="2">Protein modification; protein glycosylation.</text>
</comment>
<evidence type="ECO:0000256" key="7">
    <source>
        <dbReference type="ARBA" id="ARBA00022679"/>
    </source>
</evidence>
<dbReference type="InterPro" id="IPR039922">
    <property type="entry name" value="POFUT1"/>
</dbReference>
<keyword evidence="19" id="KW-0732">Signal</keyword>
<keyword evidence="8" id="KW-0256">Endoplasmic reticulum</keyword>